<organism evidence="1 2">
    <name type="scientific">[Pasteurella] mairii</name>
    <dbReference type="NCBI Taxonomy" id="757"/>
    <lineage>
        <taxon>Bacteria</taxon>
        <taxon>Pseudomonadati</taxon>
        <taxon>Pseudomonadota</taxon>
        <taxon>Gammaproteobacteria</taxon>
        <taxon>Pasteurellales</taxon>
        <taxon>Pasteurellaceae</taxon>
    </lineage>
</organism>
<dbReference type="EMBL" id="UGSS01000002">
    <property type="protein sequence ID" value="SUB34476.1"/>
    <property type="molecule type" value="Genomic_DNA"/>
</dbReference>
<dbReference type="AlphaFoldDB" id="A0A379B7H3"/>
<evidence type="ECO:0000313" key="1">
    <source>
        <dbReference type="EMBL" id="SUB34476.1"/>
    </source>
</evidence>
<reference evidence="1 2" key="1">
    <citation type="submission" date="2018-06" db="EMBL/GenBank/DDBJ databases">
        <authorList>
            <consortium name="Pathogen Informatics"/>
            <person name="Doyle S."/>
        </authorList>
    </citation>
    <scope>NUCLEOTIDE SEQUENCE [LARGE SCALE GENOMIC DNA]</scope>
    <source>
        <strain evidence="1 2">NCTC10699</strain>
    </source>
</reference>
<proteinExistence type="predicted"/>
<keyword evidence="2" id="KW-1185">Reference proteome</keyword>
<dbReference type="OrthoDB" id="5682237at2"/>
<accession>A0A379B7H3</accession>
<dbReference type="Proteomes" id="UP000254280">
    <property type="component" value="Unassembled WGS sequence"/>
</dbReference>
<protein>
    <submittedName>
        <fullName evidence="1">Uncharacterized protein</fullName>
    </submittedName>
</protein>
<sequence>MGWKKIRIDFAPTVKCQFCPRHITSGKAVIIINDNGLYSYAGPSCARDPIKVDNPKDKIIDITKGCIEEHSSTKKEEKNIPYANTSEELPTSLDFDDYFDDNAAKAYLLLRFEKLSHIPKISTSNSAKLTSIYQKFLSEEKINIYDEKYLRVVMYGTKQPLFTYKSLQSVYAADFWLNIFLEKQPEHKFSQSLLEYLHQNLRLSEKQINKLNECFSEIRGIKIKLKANGFG</sequence>
<evidence type="ECO:0000313" key="2">
    <source>
        <dbReference type="Proteomes" id="UP000254280"/>
    </source>
</evidence>
<gene>
    <name evidence="1" type="ORF">NCTC10699_02145</name>
</gene>
<name>A0A379B7H3_9PAST</name>